<dbReference type="GO" id="GO:0005886">
    <property type="term" value="C:plasma membrane"/>
    <property type="evidence" value="ECO:0007669"/>
    <property type="project" value="TreeGrafter"/>
</dbReference>
<dbReference type="InterPro" id="IPR036097">
    <property type="entry name" value="HisK_dim/P_sf"/>
</dbReference>
<reference evidence="14 15" key="1">
    <citation type="submission" date="2019-11" db="EMBL/GenBank/DDBJ databases">
        <authorList>
            <person name="Im W.T."/>
        </authorList>
    </citation>
    <scope>NUCLEOTIDE SEQUENCE [LARGE SCALE GENOMIC DNA]</scope>
    <source>
        <strain evidence="14 15">SB-02</strain>
    </source>
</reference>
<dbReference type="InterPro" id="IPR004358">
    <property type="entry name" value="Sig_transdc_His_kin-like_C"/>
</dbReference>
<dbReference type="EMBL" id="CP046566">
    <property type="protein sequence ID" value="QGW29896.1"/>
    <property type="molecule type" value="Genomic_DNA"/>
</dbReference>
<keyword evidence="10 11" id="KW-0472">Membrane</keyword>
<dbReference type="PROSITE" id="PS50109">
    <property type="entry name" value="HIS_KIN"/>
    <property type="match status" value="1"/>
</dbReference>
<keyword evidence="5" id="KW-0808">Transferase</keyword>
<evidence type="ECO:0000256" key="3">
    <source>
        <dbReference type="ARBA" id="ARBA00012438"/>
    </source>
</evidence>
<feature type="domain" description="HAMP" evidence="13">
    <location>
        <begin position="182"/>
        <end position="235"/>
    </location>
</feature>
<keyword evidence="6 11" id="KW-0812">Transmembrane</keyword>
<dbReference type="AlphaFoldDB" id="A0A6I6GAJ6"/>
<dbReference type="Pfam" id="PF00672">
    <property type="entry name" value="HAMP"/>
    <property type="match status" value="1"/>
</dbReference>
<accession>A0A6I6GAJ6</accession>
<evidence type="ECO:0000256" key="8">
    <source>
        <dbReference type="ARBA" id="ARBA00022989"/>
    </source>
</evidence>
<evidence type="ECO:0000259" key="12">
    <source>
        <dbReference type="PROSITE" id="PS50109"/>
    </source>
</evidence>
<protein>
    <recommendedName>
        <fullName evidence="3">histidine kinase</fullName>
        <ecNumber evidence="3">2.7.13.3</ecNumber>
    </recommendedName>
</protein>
<evidence type="ECO:0000256" key="10">
    <source>
        <dbReference type="ARBA" id="ARBA00023136"/>
    </source>
</evidence>
<dbReference type="PANTHER" id="PTHR45436">
    <property type="entry name" value="SENSOR HISTIDINE KINASE YKOH"/>
    <property type="match status" value="1"/>
</dbReference>
<dbReference type="InterPro" id="IPR005467">
    <property type="entry name" value="His_kinase_dom"/>
</dbReference>
<evidence type="ECO:0000313" key="15">
    <source>
        <dbReference type="Proteomes" id="UP000426027"/>
    </source>
</evidence>
<dbReference type="InterPro" id="IPR050428">
    <property type="entry name" value="TCS_sensor_his_kinase"/>
</dbReference>
<dbReference type="SUPFAM" id="SSF47384">
    <property type="entry name" value="Homodimeric domain of signal transducing histidine kinase"/>
    <property type="match status" value="1"/>
</dbReference>
<dbReference type="PROSITE" id="PS50885">
    <property type="entry name" value="HAMP"/>
    <property type="match status" value="1"/>
</dbReference>
<feature type="transmembrane region" description="Helical" evidence="11">
    <location>
        <begin position="12"/>
        <end position="36"/>
    </location>
</feature>
<keyword evidence="15" id="KW-1185">Reference proteome</keyword>
<keyword evidence="9" id="KW-0902">Two-component regulatory system</keyword>
<dbReference type="EC" id="2.7.13.3" evidence="3"/>
<comment type="subcellular location">
    <subcellularLocation>
        <location evidence="2">Membrane</location>
    </subcellularLocation>
</comment>
<feature type="transmembrane region" description="Helical" evidence="11">
    <location>
        <begin position="158"/>
        <end position="180"/>
    </location>
</feature>
<evidence type="ECO:0000313" key="14">
    <source>
        <dbReference type="EMBL" id="QGW29896.1"/>
    </source>
</evidence>
<dbReference type="GO" id="GO:0000155">
    <property type="term" value="F:phosphorelay sensor kinase activity"/>
    <property type="evidence" value="ECO:0007669"/>
    <property type="project" value="InterPro"/>
</dbReference>
<evidence type="ECO:0000256" key="5">
    <source>
        <dbReference type="ARBA" id="ARBA00022679"/>
    </source>
</evidence>
<dbReference type="SUPFAM" id="SSF158472">
    <property type="entry name" value="HAMP domain-like"/>
    <property type="match status" value="1"/>
</dbReference>
<dbReference type="CDD" id="cd06225">
    <property type="entry name" value="HAMP"/>
    <property type="match status" value="1"/>
</dbReference>
<evidence type="ECO:0000256" key="1">
    <source>
        <dbReference type="ARBA" id="ARBA00000085"/>
    </source>
</evidence>
<dbReference type="InterPro" id="IPR003660">
    <property type="entry name" value="HAMP_dom"/>
</dbReference>
<comment type="catalytic activity">
    <reaction evidence="1">
        <text>ATP + protein L-histidine = ADP + protein N-phospho-L-histidine.</text>
        <dbReference type="EC" id="2.7.13.3"/>
    </reaction>
</comment>
<dbReference type="SUPFAM" id="SSF55874">
    <property type="entry name" value="ATPase domain of HSP90 chaperone/DNA topoisomerase II/histidine kinase"/>
    <property type="match status" value="1"/>
</dbReference>
<dbReference type="Gene3D" id="3.30.565.10">
    <property type="entry name" value="Histidine kinase-like ATPase, C-terminal domain"/>
    <property type="match status" value="1"/>
</dbReference>
<dbReference type="Pfam" id="PF00512">
    <property type="entry name" value="HisKA"/>
    <property type="match status" value="1"/>
</dbReference>
<name>A0A6I6GAJ6_9BACT</name>
<sequence>MPCSKSMTLRARLTGLFIAVVAAIVLLFSSLVYFFANQNVFADFYKRLELRARLAARITLEDAAKGNTAFNELRNEYIETLPSEKQYFIRLNEQSQPDSGMQAVIPASLISDAVAKGSAVGRDGNTLYAGLYVPESWGKYVVVVSGRNDYGVQFLNNLQWLLIASFIIKALILGFVGFLFSRRILKPVLDFTSKAKDIGVHNLTVRLPEGSGQDEMGVLASTFNHMLDRLETSFESQKSFIGNASHELRTPLTSIMGEAEWALLKTRSAEEYQQSLQTIQKQAERLEEITRSLLSMARTGFDGGRQEMTRLRIDEKLLRAKELADAIYPNNRIRFDFSHLPEQEEQLQLWGNKDLLQSAFSNVLINACKYSDNNEVLVSLDVQSPNLIVRISDKGIGIPAKDLPYIFDPFFRASNVSGYMGYGIGLPLARNIVRLHHGEITVESVEGKGTSITIVLPQLMYSAKPD</sequence>
<dbReference type="Pfam" id="PF02518">
    <property type="entry name" value="HATPase_c"/>
    <property type="match status" value="1"/>
</dbReference>
<dbReference type="InterPro" id="IPR003594">
    <property type="entry name" value="HATPase_dom"/>
</dbReference>
<evidence type="ECO:0000256" key="9">
    <source>
        <dbReference type="ARBA" id="ARBA00023012"/>
    </source>
</evidence>
<dbReference type="CDD" id="cd00082">
    <property type="entry name" value="HisKA"/>
    <property type="match status" value="1"/>
</dbReference>
<dbReference type="SMART" id="SM00387">
    <property type="entry name" value="HATPase_c"/>
    <property type="match status" value="1"/>
</dbReference>
<proteinExistence type="predicted"/>
<evidence type="ECO:0000256" key="11">
    <source>
        <dbReference type="SAM" id="Phobius"/>
    </source>
</evidence>
<dbReference type="PRINTS" id="PR00344">
    <property type="entry name" value="BCTRLSENSOR"/>
</dbReference>
<dbReference type="SMART" id="SM00388">
    <property type="entry name" value="HisKA"/>
    <property type="match status" value="1"/>
</dbReference>
<dbReference type="Proteomes" id="UP000426027">
    <property type="component" value="Chromosome"/>
</dbReference>
<dbReference type="InterPro" id="IPR003661">
    <property type="entry name" value="HisK_dim/P_dom"/>
</dbReference>
<dbReference type="KEGG" id="fls:GLV81_18815"/>
<keyword evidence="8 11" id="KW-1133">Transmembrane helix</keyword>
<gene>
    <name evidence="14" type="ORF">GLV81_18815</name>
</gene>
<evidence type="ECO:0000259" key="13">
    <source>
        <dbReference type="PROSITE" id="PS50885"/>
    </source>
</evidence>
<organism evidence="14 15">
    <name type="scientific">Phnomibacter ginsenosidimutans</name>
    <dbReference type="NCBI Taxonomy" id="2676868"/>
    <lineage>
        <taxon>Bacteria</taxon>
        <taxon>Pseudomonadati</taxon>
        <taxon>Bacteroidota</taxon>
        <taxon>Chitinophagia</taxon>
        <taxon>Chitinophagales</taxon>
        <taxon>Chitinophagaceae</taxon>
        <taxon>Phnomibacter</taxon>
    </lineage>
</organism>
<dbReference type="InterPro" id="IPR036890">
    <property type="entry name" value="HATPase_C_sf"/>
</dbReference>
<evidence type="ECO:0000256" key="4">
    <source>
        <dbReference type="ARBA" id="ARBA00022553"/>
    </source>
</evidence>
<evidence type="ECO:0000256" key="6">
    <source>
        <dbReference type="ARBA" id="ARBA00022692"/>
    </source>
</evidence>
<dbReference type="Gene3D" id="6.10.340.10">
    <property type="match status" value="1"/>
</dbReference>
<dbReference type="SMART" id="SM00304">
    <property type="entry name" value="HAMP"/>
    <property type="match status" value="1"/>
</dbReference>
<feature type="domain" description="Histidine kinase" evidence="12">
    <location>
        <begin position="243"/>
        <end position="460"/>
    </location>
</feature>
<dbReference type="Gene3D" id="1.10.287.130">
    <property type="match status" value="1"/>
</dbReference>
<evidence type="ECO:0000256" key="7">
    <source>
        <dbReference type="ARBA" id="ARBA00022777"/>
    </source>
</evidence>
<dbReference type="PANTHER" id="PTHR45436:SF5">
    <property type="entry name" value="SENSOR HISTIDINE KINASE TRCS"/>
    <property type="match status" value="1"/>
</dbReference>
<evidence type="ECO:0000256" key="2">
    <source>
        <dbReference type="ARBA" id="ARBA00004370"/>
    </source>
</evidence>
<keyword evidence="7" id="KW-0418">Kinase</keyword>
<keyword evidence="4" id="KW-0597">Phosphoprotein</keyword>
<dbReference type="FunFam" id="1.10.287.130:FF:000001">
    <property type="entry name" value="Two-component sensor histidine kinase"/>
    <property type="match status" value="1"/>
</dbReference>